<accession>A0ABN7AMJ9</accession>
<proteinExistence type="predicted"/>
<dbReference type="PANTHER" id="PTHR39953:SF1">
    <property type="entry name" value="RE54151P"/>
    <property type="match status" value="1"/>
</dbReference>
<organism evidence="3 4">
    <name type="scientific">Nesidiocoris tenuis</name>
    <dbReference type="NCBI Taxonomy" id="355587"/>
    <lineage>
        <taxon>Eukaryota</taxon>
        <taxon>Metazoa</taxon>
        <taxon>Ecdysozoa</taxon>
        <taxon>Arthropoda</taxon>
        <taxon>Hexapoda</taxon>
        <taxon>Insecta</taxon>
        <taxon>Pterygota</taxon>
        <taxon>Neoptera</taxon>
        <taxon>Paraneoptera</taxon>
        <taxon>Hemiptera</taxon>
        <taxon>Heteroptera</taxon>
        <taxon>Panheteroptera</taxon>
        <taxon>Cimicomorpha</taxon>
        <taxon>Miridae</taxon>
        <taxon>Dicyphina</taxon>
        <taxon>Nesidiocoris</taxon>
    </lineage>
</organism>
<feature type="domain" description="SWIM-type" evidence="2">
    <location>
        <begin position="93"/>
        <end position="135"/>
    </location>
</feature>
<keyword evidence="1" id="KW-0863">Zinc-finger</keyword>
<keyword evidence="1" id="KW-0479">Metal-binding</keyword>
<dbReference type="PROSITE" id="PS50966">
    <property type="entry name" value="ZF_SWIM"/>
    <property type="match status" value="1"/>
</dbReference>
<evidence type="ECO:0000259" key="2">
    <source>
        <dbReference type="PROSITE" id="PS50966"/>
    </source>
</evidence>
<evidence type="ECO:0000313" key="4">
    <source>
        <dbReference type="Proteomes" id="UP001307889"/>
    </source>
</evidence>
<dbReference type="PANTHER" id="PTHR39953">
    <property type="entry name" value="RE54151P"/>
    <property type="match status" value="1"/>
</dbReference>
<dbReference type="Proteomes" id="UP001307889">
    <property type="component" value="Chromosome 4"/>
</dbReference>
<dbReference type="InterPro" id="IPR007527">
    <property type="entry name" value="Znf_SWIM"/>
</dbReference>
<dbReference type="EMBL" id="AP028912">
    <property type="protein sequence ID" value="BES93173.1"/>
    <property type="molecule type" value="Genomic_DNA"/>
</dbReference>
<sequence>MSAYKRRINVLLDGFQKATAENIPFVDFEALQEFYEKHPDYVSSEVRGAKNRRAMRHEYSSDAVGWVQLRRLDGVCTVVAMVTPEHKVTSTPYTVEVAVKESEEDGTEILHCQCKDCAASKGSCKHGLALISWLMKTSSQPSVTSTQCY</sequence>
<name>A0ABN7AMJ9_9HEMI</name>
<protein>
    <recommendedName>
        <fullName evidence="2">SWIM-type domain-containing protein</fullName>
    </recommendedName>
</protein>
<gene>
    <name evidence="3" type="ORF">NTJ_05983</name>
</gene>
<keyword evidence="1" id="KW-0862">Zinc</keyword>
<reference evidence="3 4" key="1">
    <citation type="submission" date="2023-09" db="EMBL/GenBank/DDBJ databases">
        <title>Nesidiocoris tenuis whole genome shotgun sequence.</title>
        <authorList>
            <person name="Shibata T."/>
            <person name="Shimoda M."/>
            <person name="Kobayashi T."/>
            <person name="Uehara T."/>
        </authorList>
    </citation>
    <scope>NUCLEOTIDE SEQUENCE [LARGE SCALE GENOMIC DNA]</scope>
    <source>
        <strain evidence="3 4">Japan</strain>
    </source>
</reference>
<keyword evidence="4" id="KW-1185">Reference proteome</keyword>
<evidence type="ECO:0000256" key="1">
    <source>
        <dbReference type="PROSITE-ProRule" id="PRU00325"/>
    </source>
</evidence>
<evidence type="ECO:0000313" key="3">
    <source>
        <dbReference type="EMBL" id="BES93173.1"/>
    </source>
</evidence>